<feature type="transmembrane region" description="Helical" evidence="1">
    <location>
        <begin position="201"/>
        <end position="219"/>
    </location>
</feature>
<evidence type="ECO:0000313" key="3">
    <source>
        <dbReference type="Proteomes" id="UP000499080"/>
    </source>
</evidence>
<comment type="caution">
    <text evidence="2">The sequence shown here is derived from an EMBL/GenBank/DDBJ whole genome shotgun (WGS) entry which is preliminary data.</text>
</comment>
<accession>A0A4Y2B3L2</accession>
<keyword evidence="1" id="KW-1133">Transmembrane helix</keyword>
<keyword evidence="1" id="KW-0472">Membrane</keyword>
<organism evidence="2 3">
    <name type="scientific">Araneus ventricosus</name>
    <name type="common">Orbweaver spider</name>
    <name type="synonym">Epeira ventricosa</name>
    <dbReference type="NCBI Taxonomy" id="182803"/>
    <lineage>
        <taxon>Eukaryota</taxon>
        <taxon>Metazoa</taxon>
        <taxon>Ecdysozoa</taxon>
        <taxon>Arthropoda</taxon>
        <taxon>Chelicerata</taxon>
        <taxon>Arachnida</taxon>
        <taxon>Araneae</taxon>
        <taxon>Araneomorphae</taxon>
        <taxon>Entelegynae</taxon>
        <taxon>Araneoidea</taxon>
        <taxon>Araneidae</taxon>
        <taxon>Araneus</taxon>
    </lineage>
</organism>
<name>A0A4Y2B3L2_ARAVE</name>
<dbReference type="OrthoDB" id="110174at2759"/>
<proteinExistence type="predicted"/>
<dbReference type="AlphaFoldDB" id="A0A4Y2B3L2"/>
<reference evidence="2 3" key="1">
    <citation type="journal article" date="2019" name="Sci. Rep.">
        <title>Orb-weaving spider Araneus ventricosus genome elucidates the spidroin gene catalogue.</title>
        <authorList>
            <person name="Kono N."/>
            <person name="Nakamura H."/>
            <person name="Ohtoshi R."/>
            <person name="Moran D.A.P."/>
            <person name="Shinohara A."/>
            <person name="Yoshida Y."/>
            <person name="Fujiwara M."/>
            <person name="Mori M."/>
            <person name="Tomita M."/>
            <person name="Arakawa K."/>
        </authorList>
    </citation>
    <scope>NUCLEOTIDE SEQUENCE [LARGE SCALE GENOMIC DNA]</scope>
</reference>
<evidence type="ECO:0000256" key="1">
    <source>
        <dbReference type="SAM" id="Phobius"/>
    </source>
</evidence>
<evidence type="ECO:0000313" key="2">
    <source>
        <dbReference type="EMBL" id="GBL86588.1"/>
    </source>
</evidence>
<evidence type="ECO:0008006" key="4">
    <source>
        <dbReference type="Google" id="ProtNLM"/>
    </source>
</evidence>
<protein>
    <recommendedName>
        <fullName evidence="4">Transmembrane protein 177</fullName>
    </recommendedName>
</protein>
<dbReference type="Proteomes" id="UP000499080">
    <property type="component" value="Unassembled WGS sequence"/>
</dbReference>
<dbReference type="EMBL" id="BGPR01000049">
    <property type="protein sequence ID" value="GBL86588.1"/>
    <property type="molecule type" value="Genomic_DNA"/>
</dbReference>
<feature type="transmembrane region" description="Helical" evidence="1">
    <location>
        <begin position="20"/>
        <end position="39"/>
    </location>
</feature>
<dbReference type="PANTHER" id="PTHR21824">
    <property type="entry name" value="TRANSMEMBRANE PROTEIN 177"/>
    <property type="match status" value="1"/>
</dbReference>
<sequence>MSRLVSWFSTAKGRIFTRTLVGITGISIFGIQIAVNGPLQENFKGMIQIYENDKPKPLSKKMKSLVHQVLEDCSLKSEEKKKLKFFNVIGQDLYHTGGSNSPWGAMVGIPFFFEEPKDISFANLRIEGHETIDWIVDGQDLLDALTLSDNAKKFGLMREIYSCNIWDVMDNVSVSTSCFFFPALFIRRMNAKRDYLGKVPFRIRACFYFLCYGFGYLLYRCLKDPLKHITAKKYDKMAAAAGPDYLDGGIEFYKKSILQNKALRELLGPRGEKLYDKDGNENYVLFAPKLPLRKRLELMQDMKKTEMETVPA</sequence>
<keyword evidence="3" id="KW-1185">Reference proteome</keyword>
<dbReference type="GO" id="GO:0016020">
    <property type="term" value="C:membrane"/>
    <property type="evidence" value="ECO:0007669"/>
    <property type="project" value="TreeGrafter"/>
</dbReference>
<keyword evidence="1" id="KW-0812">Transmembrane</keyword>
<dbReference type="PANTHER" id="PTHR21824:SF4">
    <property type="entry name" value="TRANSMEMBRANE PROTEIN 177"/>
    <property type="match status" value="1"/>
</dbReference>
<gene>
    <name evidence="2" type="ORF">AVEN_194841_1</name>
</gene>
<dbReference type="InterPro" id="IPR026620">
    <property type="entry name" value="TMEM177"/>
</dbReference>